<dbReference type="InterPro" id="IPR001322">
    <property type="entry name" value="Lamin_tail_dom"/>
</dbReference>
<feature type="chain" id="PRO_5003833883" description="LTD domain-containing protein" evidence="1">
    <location>
        <begin position="28"/>
        <end position="466"/>
    </location>
</feature>
<feature type="signal peptide" evidence="1">
    <location>
        <begin position="1"/>
        <end position="27"/>
    </location>
</feature>
<dbReference type="Pfam" id="PF13449">
    <property type="entry name" value="Phytase-like"/>
    <property type="match status" value="1"/>
</dbReference>
<dbReference type="InterPro" id="IPR036415">
    <property type="entry name" value="Lamin_tail_dom_sf"/>
</dbReference>
<keyword evidence="1" id="KW-0732">Signal</keyword>
<organism evidence="3 4">
    <name type="scientific">Saccharothrix espanaensis (strain ATCC 51144 / DSM 44229 / JCM 9112 / NBRC 15066 / NRRL 15764)</name>
    <dbReference type="NCBI Taxonomy" id="1179773"/>
    <lineage>
        <taxon>Bacteria</taxon>
        <taxon>Bacillati</taxon>
        <taxon>Actinomycetota</taxon>
        <taxon>Actinomycetes</taxon>
        <taxon>Pseudonocardiales</taxon>
        <taxon>Pseudonocardiaceae</taxon>
        <taxon>Saccharothrix</taxon>
    </lineage>
</organism>
<dbReference type="PATRIC" id="fig|1179773.3.peg.2347"/>
<dbReference type="SUPFAM" id="SSF74853">
    <property type="entry name" value="Lamin A/C globular tail domain"/>
    <property type="match status" value="1"/>
</dbReference>
<name>K0JUQ6_SACES</name>
<dbReference type="RefSeq" id="WP_015099778.1">
    <property type="nucleotide sequence ID" value="NC_019673.1"/>
</dbReference>
<reference evidence="3 4" key="1">
    <citation type="journal article" date="2012" name="BMC Genomics">
        <title>Complete genome sequence of Saccharothrix espanaensis DSM 44229T and comparison to the other completely sequenced Pseudonocardiaceae.</title>
        <authorList>
            <person name="Strobel T."/>
            <person name="Al-Dilaimi A."/>
            <person name="Blom J."/>
            <person name="Gessner A."/>
            <person name="Kalinowski J."/>
            <person name="Luzhetska M."/>
            <person name="Puhler A."/>
            <person name="Szczepanowski R."/>
            <person name="Bechthold A."/>
            <person name="Ruckert C."/>
        </authorList>
    </citation>
    <scope>NUCLEOTIDE SEQUENCE [LARGE SCALE GENOMIC DNA]</scope>
    <source>
        <strain evidence="4">ATCC 51144 / DSM 44229 / JCM 9112 / NBRC 15066 / NRRL 15764</strain>
    </source>
</reference>
<dbReference type="SUPFAM" id="SSF101898">
    <property type="entry name" value="NHL repeat"/>
    <property type="match status" value="1"/>
</dbReference>
<dbReference type="EMBL" id="HE804045">
    <property type="protein sequence ID" value="CCH29666.1"/>
    <property type="molecule type" value="Genomic_DNA"/>
</dbReference>
<dbReference type="InterPro" id="IPR027372">
    <property type="entry name" value="Phytase-like_dom"/>
</dbReference>
<protein>
    <recommendedName>
        <fullName evidence="2">LTD domain-containing protein</fullName>
    </recommendedName>
</protein>
<dbReference type="Proteomes" id="UP000006281">
    <property type="component" value="Chromosome"/>
</dbReference>
<dbReference type="Gene3D" id="2.60.40.1260">
    <property type="entry name" value="Lamin Tail domain"/>
    <property type="match status" value="1"/>
</dbReference>
<dbReference type="HOGENOM" id="CLU_027057_1_0_11"/>
<proteinExistence type="predicted"/>
<sequence length="466" mass="47601">MRAPLGRLTMAVLAVAAVGFSTTTALAAPAAADVRINEVESSDGSPGDWVELVNTGTTAVDVSGWVVKDNDNSHVFTVPNSTTVAAGGHLALDVDPVFGLGSSDSARLFRPGGGTLADSYSWTKHATTTYGRCADGVGSFTTTTAATKGAANACPGGTNPGTAWPGGSTVANADATNAFGGNLSGLAFESAGVLWAVKNGPGTLYRLVPNGTAWRPDTTDGWGSGKALRFANGGGDPDAEGVVVTPDGLFVATERDNNGSASAPKVLRYNTSGTAATLNAAAEWNLTADLPAVAANSGLEGITWVPDAVLTAGGFRDERTNAAYTPSTYPGHGSGLYFVGLEANGTIYAYALDQAGTSYTRVATIPSGFPAVMELEFEPGTGRLWAVCDDTCQGRTATLEINTQGKLAITHTYDRPTGMSNYNNEGFAIAPHSTCAAGRKPVLWADDGNTSSHALRAGTLNCTTAK</sequence>
<keyword evidence="4" id="KW-1185">Reference proteome</keyword>
<accession>K0JUQ6</accession>
<dbReference type="AlphaFoldDB" id="K0JUQ6"/>
<dbReference type="KEGG" id="sesp:BN6_23480"/>
<evidence type="ECO:0000313" key="3">
    <source>
        <dbReference type="EMBL" id="CCH29666.1"/>
    </source>
</evidence>
<feature type="domain" description="LTD" evidence="2">
    <location>
        <begin position="22"/>
        <end position="124"/>
    </location>
</feature>
<dbReference type="Pfam" id="PF00932">
    <property type="entry name" value="LTD"/>
    <property type="match status" value="1"/>
</dbReference>
<gene>
    <name evidence="3" type="ordered locus">BN6_23480</name>
</gene>
<evidence type="ECO:0000313" key="4">
    <source>
        <dbReference type="Proteomes" id="UP000006281"/>
    </source>
</evidence>
<evidence type="ECO:0000256" key="1">
    <source>
        <dbReference type="SAM" id="SignalP"/>
    </source>
</evidence>
<evidence type="ECO:0000259" key="2">
    <source>
        <dbReference type="PROSITE" id="PS51841"/>
    </source>
</evidence>
<dbReference type="eggNOG" id="COG3204">
    <property type="taxonomic scope" value="Bacteria"/>
</dbReference>
<dbReference type="PROSITE" id="PS51841">
    <property type="entry name" value="LTD"/>
    <property type="match status" value="1"/>
</dbReference>
<dbReference type="STRING" id="1179773.BN6_23480"/>